<dbReference type="OrthoDB" id="10004862at2759"/>
<comment type="caution">
    <text evidence="3">The sequence shown here is derived from an EMBL/GenBank/DDBJ whole genome shotgun (WGS) entry which is preliminary data.</text>
</comment>
<dbReference type="Proteomes" id="UP000682733">
    <property type="component" value="Unassembled WGS sequence"/>
</dbReference>
<evidence type="ECO:0000313" key="3">
    <source>
        <dbReference type="EMBL" id="CAF1496401.1"/>
    </source>
</evidence>
<evidence type="ECO:0000313" key="5">
    <source>
        <dbReference type="EMBL" id="CAF4358809.1"/>
    </source>
</evidence>
<dbReference type="PANTHER" id="PTHR35870">
    <property type="entry name" value="PROTEIN, PUTATIVE (AFU_ORTHOLOGUE AFUA_5G03330)-RELATED"/>
    <property type="match status" value="1"/>
</dbReference>
<name>A0A815T2B7_9BILA</name>
<dbReference type="Proteomes" id="UP000677228">
    <property type="component" value="Unassembled WGS sequence"/>
</dbReference>
<dbReference type="Proteomes" id="UP000663829">
    <property type="component" value="Unassembled WGS sequence"/>
</dbReference>
<dbReference type="PANTHER" id="PTHR35870:SF1">
    <property type="entry name" value="PROTEIN, PUTATIVE (AFU_ORTHOLOGUE AFUA_5G03330)-RELATED"/>
    <property type="match status" value="1"/>
</dbReference>
<accession>A0A815T2B7</accession>
<sequence>MVSLCTPRLDIPGAFDHTNGAELRGLVADLIQKDADSHHVYFNDYGFHNHLVHQLLADYSLGADEERLKDIYKTGSEKQRPKVPEKSDFVWNSEHCLGHEEYYTSYFKFFLEQIKSKGAKACIEEYIFQEDATNMYARFLSGAYHPLIHTGYGVEFGIPMLVAEGLAQTAVHASLAAPLFSVTPPTNSETPSDSPTTAITIALSTLDDHRFDGIVKWEDSPKINALIDRKPNLVREHVDKWIVSETLDGPTGLRARATELQSLAAAVYAGPQRPGKQITLDFFLMHALTSSLFLHSYIELLTPRYGAALLRGKFAVDLAYYVSRNRPLLNLEQFKSYPVKSWNEIISKAIAHNDEHVPKAIRGLKHAAAYDATIPAETYQAMAAMTIDADGNWNRDGIGFDEAWQDIPNSTEALQT</sequence>
<dbReference type="EMBL" id="CAJOBA010047967">
    <property type="protein sequence ID" value="CAF4207431.1"/>
    <property type="molecule type" value="Genomic_DNA"/>
</dbReference>
<evidence type="ECO:0000313" key="2">
    <source>
        <dbReference type="EMBL" id="CAF1400024.1"/>
    </source>
</evidence>
<dbReference type="EMBL" id="CAJOBC010087607">
    <property type="protein sequence ID" value="CAF4358809.1"/>
    <property type="molecule type" value="Genomic_DNA"/>
</dbReference>
<evidence type="ECO:0000256" key="1">
    <source>
        <dbReference type="ARBA" id="ARBA00023002"/>
    </source>
</evidence>
<dbReference type="AlphaFoldDB" id="A0A815T2B7"/>
<dbReference type="Pfam" id="PF14027">
    <property type="entry name" value="Questin_oxidase"/>
    <property type="match status" value="1"/>
</dbReference>
<protein>
    <recommendedName>
        <fullName evidence="7">HypA-like protein</fullName>
    </recommendedName>
</protein>
<dbReference type="EMBL" id="CAJNOQ010022104">
    <property type="protein sequence ID" value="CAF1496401.1"/>
    <property type="molecule type" value="Genomic_DNA"/>
</dbReference>
<evidence type="ECO:0000313" key="4">
    <source>
        <dbReference type="EMBL" id="CAF4207431.1"/>
    </source>
</evidence>
<gene>
    <name evidence="3" type="ORF">GPM918_LOCUS36487</name>
    <name evidence="2" type="ORF">OVA965_LOCUS32999</name>
    <name evidence="5" type="ORF">SRO942_LOCUS37225</name>
    <name evidence="4" type="ORF">TMI583_LOCUS33874</name>
</gene>
<organism evidence="3 6">
    <name type="scientific">Didymodactylos carnosus</name>
    <dbReference type="NCBI Taxonomy" id="1234261"/>
    <lineage>
        <taxon>Eukaryota</taxon>
        <taxon>Metazoa</taxon>
        <taxon>Spiralia</taxon>
        <taxon>Gnathifera</taxon>
        <taxon>Rotifera</taxon>
        <taxon>Eurotatoria</taxon>
        <taxon>Bdelloidea</taxon>
        <taxon>Philodinida</taxon>
        <taxon>Philodinidae</taxon>
        <taxon>Didymodactylos</taxon>
    </lineage>
</organism>
<dbReference type="GO" id="GO:0016491">
    <property type="term" value="F:oxidoreductase activity"/>
    <property type="evidence" value="ECO:0007669"/>
    <property type="project" value="UniProtKB-KW"/>
</dbReference>
<keyword evidence="1" id="KW-0560">Oxidoreductase</keyword>
<dbReference type="EMBL" id="CAJNOK010026242">
    <property type="protein sequence ID" value="CAF1400024.1"/>
    <property type="molecule type" value="Genomic_DNA"/>
</dbReference>
<keyword evidence="6" id="KW-1185">Reference proteome</keyword>
<reference evidence="3" key="1">
    <citation type="submission" date="2021-02" db="EMBL/GenBank/DDBJ databases">
        <authorList>
            <person name="Nowell W R."/>
        </authorList>
    </citation>
    <scope>NUCLEOTIDE SEQUENCE</scope>
</reference>
<evidence type="ECO:0000313" key="6">
    <source>
        <dbReference type="Proteomes" id="UP000663829"/>
    </source>
</evidence>
<evidence type="ECO:0008006" key="7">
    <source>
        <dbReference type="Google" id="ProtNLM"/>
    </source>
</evidence>
<proteinExistence type="predicted"/>
<dbReference type="InterPro" id="IPR025337">
    <property type="entry name" value="Questin_oxidase-like"/>
</dbReference>
<dbReference type="Proteomes" id="UP000681722">
    <property type="component" value="Unassembled WGS sequence"/>
</dbReference>